<reference evidence="2" key="1">
    <citation type="submission" date="2021-06" db="EMBL/GenBank/DDBJ databases">
        <authorList>
            <person name="Hodson N. C."/>
            <person name="Mongue J. A."/>
            <person name="Jaron S. K."/>
        </authorList>
    </citation>
    <scope>NUCLEOTIDE SEQUENCE</scope>
</reference>
<accession>A0A8J2J671</accession>
<gene>
    <name evidence="2" type="ORF">AFUS01_LOCUS4010</name>
</gene>
<feature type="compositionally biased region" description="Acidic residues" evidence="1">
    <location>
        <begin position="42"/>
        <end position="51"/>
    </location>
</feature>
<organism evidence="2 3">
    <name type="scientific">Allacma fusca</name>
    <dbReference type="NCBI Taxonomy" id="39272"/>
    <lineage>
        <taxon>Eukaryota</taxon>
        <taxon>Metazoa</taxon>
        <taxon>Ecdysozoa</taxon>
        <taxon>Arthropoda</taxon>
        <taxon>Hexapoda</taxon>
        <taxon>Collembola</taxon>
        <taxon>Symphypleona</taxon>
        <taxon>Sminthuridae</taxon>
        <taxon>Allacma</taxon>
    </lineage>
</organism>
<name>A0A8J2J671_9HEXA</name>
<sequence>MSEISNDVEVSLSIPLCDYFRIHRKHVFKSGSRYEAKRELVEEQEEDEYEKEEIRPPVSKPAPGQANRLLVLSNLIENQTYEDRCIPLLKELKLNHDYNSECEHDFFTVLYLPLHGEEQN</sequence>
<keyword evidence="3" id="KW-1185">Reference proteome</keyword>
<evidence type="ECO:0000313" key="2">
    <source>
        <dbReference type="EMBL" id="CAG7697362.1"/>
    </source>
</evidence>
<dbReference type="Proteomes" id="UP000708208">
    <property type="component" value="Unassembled WGS sequence"/>
</dbReference>
<feature type="region of interest" description="Disordered" evidence="1">
    <location>
        <begin position="40"/>
        <end position="63"/>
    </location>
</feature>
<evidence type="ECO:0000313" key="3">
    <source>
        <dbReference type="Proteomes" id="UP000708208"/>
    </source>
</evidence>
<proteinExistence type="predicted"/>
<dbReference type="EMBL" id="CAJVCH010024769">
    <property type="protein sequence ID" value="CAG7697362.1"/>
    <property type="molecule type" value="Genomic_DNA"/>
</dbReference>
<comment type="caution">
    <text evidence="2">The sequence shown here is derived from an EMBL/GenBank/DDBJ whole genome shotgun (WGS) entry which is preliminary data.</text>
</comment>
<evidence type="ECO:0000256" key="1">
    <source>
        <dbReference type="SAM" id="MobiDB-lite"/>
    </source>
</evidence>
<protein>
    <submittedName>
        <fullName evidence="2">Uncharacterized protein</fullName>
    </submittedName>
</protein>
<dbReference type="AlphaFoldDB" id="A0A8J2J671"/>